<proteinExistence type="predicted"/>
<accession>A0ABZ2XLR2</accession>
<dbReference type="RefSeq" id="WP_341744682.1">
    <property type="nucleotide sequence ID" value="NZ_CP151407.1"/>
</dbReference>
<protein>
    <submittedName>
        <fullName evidence="1">Uncharacterized protein</fullName>
    </submittedName>
</protein>
<keyword evidence="2" id="KW-1185">Reference proteome</keyword>
<gene>
    <name evidence="1" type="ORF">AADV58_18210</name>
</gene>
<dbReference type="Proteomes" id="UP001479520">
    <property type="component" value="Plasmid unnamed1"/>
</dbReference>
<evidence type="ECO:0000313" key="1">
    <source>
        <dbReference type="EMBL" id="WZJ23343.1"/>
    </source>
</evidence>
<reference evidence="1 2" key="1">
    <citation type="submission" date="2024-04" db="EMBL/GenBank/DDBJ databases">
        <title>Dissimilatory iodate-reducing microorganisms contribute to the enrichment of iodine in groundwater.</title>
        <authorList>
            <person name="Jiang Z."/>
        </authorList>
    </citation>
    <scope>NUCLEOTIDE SEQUENCE [LARGE SCALE GENOMIC DNA]</scope>
    <source>
        <strain evidence="1 2">NCP973</strain>
        <plasmid evidence="1 2">unnamed1</plasmid>
    </source>
</reference>
<name>A0ABZ2XLR2_9RHOO</name>
<geneLocation type="plasmid" evidence="1 2">
    <name>unnamed1</name>
</geneLocation>
<organism evidence="1 2">
    <name type="scientific">Azonexus hydrophilus</name>
    <dbReference type="NCBI Taxonomy" id="418702"/>
    <lineage>
        <taxon>Bacteria</taxon>
        <taxon>Pseudomonadati</taxon>
        <taxon>Pseudomonadota</taxon>
        <taxon>Betaproteobacteria</taxon>
        <taxon>Rhodocyclales</taxon>
        <taxon>Azonexaceae</taxon>
        <taxon>Azonexus</taxon>
    </lineage>
</organism>
<dbReference type="EMBL" id="CP151407">
    <property type="protein sequence ID" value="WZJ23343.1"/>
    <property type="molecule type" value="Genomic_DNA"/>
</dbReference>
<sequence length="82" mass="8847">MSDTQEVWTKEDSAAAVEQGWDVFDASVDGKIVPVIERCDEAGVFADDYEALEFVQKQATEGSLLAAKALRLDHELNAGSAS</sequence>
<evidence type="ECO:0000313" key="2">
    <source>
        <dbReference type="Proteomes" id="UP001479520"/>
    </source>
</evidence>
<keyword evidence="1" id="KW-0614">Plasmid</keyword>